<dbReference type="Proteomes" id="UP000187651">
    <property type="component" value="Unassembled WGS sequence"/>
</dbReference>
<feature type="domain" description="GFO/IDH/MocA-like oxidoreductase" evidence="2">
    <location>
        <begin position="139"/>
        <end position="264"/>
    </location>
</feature>
<evidence type="ECO:0000313" key="3">
    <source>
        <dbReference type="EMBL" id="SDN23766.1"/>
    </source>
</evidence>
<dbReference type="RefSeq" id="WP_074522189.1">
    <property type="nucleotide sequence ID" value="NZ_FNHZ01000009.1"/>
</dbReference>
<dbReference type="GO" id="GO:0000166">
    <property type="term" value="F:nucleotide binding"/>
    <property type="evidence" value="ECO:0007669"/>
    <property type="project" value="InterPro"/>
</dbReference>
<organism evidence="3 4">
    <name type="scientific">Lachnospira pectinoschiza</name>
    <dbReference type="NCBI Taxonomy" id="28052"/>
    <lineage>
        <taxon>Bacteria</taxon>
        <taxon>Bacillati</taxon>
        <taxon>Bacillota</taxon>
        <taxon>Clostridia</taxon>
        <taxon>Lachnospirales</taxon>
        <taxon>Lachnospiraceae</taxon>
        <taxon>Lachnospira</taxon>
    </lineage>
</organism>
<dbReference type="InterPro" id="IPR000683">
    <property type="entry name" value="Gfo/Idh/MocA-like_OxRdtase_N"/>
</dbReference>
<name>A0A1G9ZT96_9FIRM</name>
<dbReference type="PANTHER" id="PTHR43249:SF1">
    <property type="entry name" value="D-GLUCOSIDE 3-DEHYDROGENASE"/>
    <property type="match status" value="1"/>
</dbReference>
<keyword evidence="4" id="KW-1185">Reference proteome</keyword>
<dbReference type="Gene3D" id="3.40.50.720">
    <property type="entry name" value="NAD(P)-binding Rossmann-like Domain"/>
    <property type="match status" value="1"/>
</dbReference>
<dbReference type="Gene3D" id="3.30.360.10">
    <property type="entry name" value="Dihydrodipicolinate Reductase, domain 2"/>
    <property type="match status" value="1"/>
</dbReference>
<dbReference type="InterPro" id="IPR055170">
    <property type="entry name" value="GFO_IDH_MocA-like_dom"/>
</dbReference>
<proteinExistence type="predicted"/>
<reference evidence="4" key="1">
    <citation type="submission" date="2016-10" db="EMBL/GenBank/DDBJ databases">
        <authorList>
            <person name="Varghese N."/>
            <person name="Submissions S."/>
        </authorList>
    </citation>
    <scope>NUCLEOTIDE SEQUENCE [LARGE SCALE GENOMIC DNA]</scope>
    <source>
        <strain evidence="4">M83</strain>
    </source>
</reference>
<gene>
    <name evidence="3" type="ORF">SAMN05216544_2222</name>
</gene>
<evidence type="ECO:0000313" key="4">
    <source>
        <dbReference type="Proteomes" id="UP000187651"/>
    </source>
</evidence>
<dbReference type="InterPro" id="IPR036291">
    <property type="entry name" value="NAD(P)-bd_dom_sf"/>
</dbReference>
<evidence type="ECO:0000259" key="2">
    <source>
        <dbReference type="Pfam" id="PF22725"/>
    </source>
</evidence>
<feature type="domain" description="Gfo/Idh/MocA-like oxidoreductase N-terminal" evidence="1">
    <location>
        <begin position="2"/>
        <end position="127"/>
    </location>
</feature>
<dbReference type="SUPFAM" id="SSF55347">
    <property type="entry name" value="Glyceraldehyde-3-phosphate dehydrogenase-like, C-terminal domain"/>
    <property type="match status" value="1"/>
</dbReference>
<dbReference type="Pfam" id="PF22725">
    <property type="entry name" value="GFO_IDH_MocA_C3"/>
    <property type="match status" value="1"/>
</dbReference>
<dbReference type="InterPro" id="IPR052515">
    <property type="entry name" value="Gfo/Idh/MocA_Oxidoreductase"/>
</dbReference>
<sequence>MVKVAIIGLGHMGKRYAKMISRGEIKTLSLACVCTRSSQAAQWINENCDGAVDKGEVKIYRNENELYENAMADFDAIIITTPHKLHPDTAIRAFRAGKHVLCEKPAGIDVISARQMYSESKFAGVVYELIFHQRTYSRFIKLKKMLDDGEIGRIQSVRQIDTGYYRTRSYHASGEWRSSWQGEGGGALINQGQHLLDMWQWLFGMPQEVGAFINWGKYNDFIVDDEAIINFNYEDGMTGVFILSTGEGHKERYIEISGTKGHIRIDDDKLRIWRFSRDLEEYSKNATCSSTQELSESYEEFDLETESGDEPYRKVLENFGQAVELKMNQNSSQIANQLAEATDTPIATETTITNGQDGINTLELTCGAYLSAFKGKKVRIPVNGEEYRDFLDEMKHNESEVLG</sequence>
<evidence type="ECO:0000259" key="1">
    <source>
        <dbReference type="Pfam" id="PF01408"/>
    </source>
</evidence>
<dbReference type="EMBL" id="FNHZ01000009">
    <property type="protein sequence ID" value="SDN23766.1"/>
    <property type="molecule type" value="Genomic_DNA"/>
</dbReference>
<dbReference type="AlphaFoldDB" id="A0A1G9ZT96"/>
<dbReference type="PANTHER" id="PTHR43249">
    <property type="entry name" value="UDP-N-ACETYL-2-AMINO-2-DEOXY-D-GLUCURONATE OXIDASE"/>
    <property type="match status" value="1"/>
</dbReference>
<dbReference type="SUPFAM" id="SSF51735">
    <property type="entry name" value="NAD(P)-binding Rossmann-fold domains"/>
    <property type="match status" value="1"/>
</dbReference>
<protein>
    <submittedName>
        <fullName evidence="3">Predicted dehydrogenase</fullName>
    </submittedName>
</protein>
<dbReference type="Pfam" id="PF01408">
    <property type="entry name" value="GFO_IDH_MocA"/>
    <property type="match status" value="1"/>
</dbReference>
<accession>A0A1G9ZT96</accession>